<feature type="transmembrane region" description="Helical" evidence="8">
    <location>
        <begin position="21"/>
        <end position="54"/>
    </location>
</feature>
<evidence type="ECO:0000256" key="4">
    <source>
        <dbReference type="ARBA" id="ARBA00022475"/>
    </source>
</evidence>
<keyword evidence="3" id="KW-0813">Transport</keyword>
<dbReference type="EMBL" id="FMYM01000001">
    <property type="protein sequence ID" value="SDB81964.1"/>
    <property type="molecule type" value="Genomic_DNA"/>
</dbReference>
<keyword evidence="5 8" id="KW-0812">Transmembrane</keyword>
<organism evidence="9 10">
    <name type="scientific">Shouchella lonarensis</name>
    <dbReference type="NCBI Taxonomy" id="1464122"/>
    <lineage>
        <taxon>Bacteria</taxon>
        <taxon>Bacillati</taxon>
        <taxon>Bacillota</taxon>
        <taxon>Bacilli</taxon>
        <taxon>Bacillales</taxon>
        <taxon>Bacillaceae</taxon>
        <taxon>Shouchella</taxon>
    </lineage>
</organism>
<dbReference type="STRING" id="1464122.SAMN05421737_101129"/>
<dbReference type="AlphaFoldDB" id="A0A1G6GJ47"/>
<keyword evidence="10" id="KW-1185">Reference proteome</keyword>
<evidence type="ECO:0000256" key="2">
    <source>
        <dbReference type="ARBA" id="ARBA00010735"/>
    </source>
</evidence>
<evidence type="ECO:0000313" key="10">
    <source>
        <dbReference type="Proteomes" id="UP000242662"/>
    </source>
</evidence>
<dbReference type="GO" id="GO:1903785">
    <property type="term" value="P:L-valine transmembrane transport"/>
    <property type="evidence" value="ECO:0007669"/>
    <property type="project" value="TreeGrafter"/>
</dbReference>
<evidence type="ECO:0000256" key="1">
    <source>
        <dbReference type="ARBA" id="ARBA00004651"/>
    </source>
</evidence>
<dbReference type="Proteomes" id="UP000242662">
    <property type="component" value="Unassembled WGS sequence"/>
</dbReference>
<dbReference type="GO" id="GO:0005886">
    <property type="term" value="C:plasma membrane"/>
    <property type="evidence" value="ECO:0007669"/>
    <property type="project" value="UniProtKB-SubCell"/>
</dbReference>
<keyword evidence="4" id="KW-1003">Cell membrane</keyword>
<feature type="transmembrane region" description="Helical" evidence="8">
    <location>
        <begin position="185"/>
        <end position="202"/>
    </location>
</feature>
<dbReference type="PANTHER" id="PTHR34979">
    <property type="entry name" value="INNER MEMBRANE PROTEIN YGAZ"/>
    <property type="match status" value="1"/>
</dbReference>
<evidence type="ECO:0000256" key="6">
    <source>
        <dbReference type="ARBA" id="ARBA00022989"/>
    </source>
</evidence>
<feature type="transmembrane region" description="Helical" evidence="8">
    <location>
        <begin position="60"/>
        <end position="83"/>
    </location>
</feature>
<dbReference type="PANTHER" id="PTHR34979:SF1">
    <property type="entry name" value="INNER MEMBRANE PROTEIN YGAZ"/>
    <property type="match status" value="1"/>
</dbReference>
<evidence type="ECO:0000256" key="8">
    <source>
        <dbReference type="SAM" id="Phobius"/>
    </source>
</evidence>
<dbReference type="Pfam" id="PF03591">
    <property type="entry name" value="AzlC"/>
    <property type="match status" value="1"/>
</dbReference>
<dbReference type="RefSeq" id="WP_090774374.1">
    <property type="nucleotide sequence ID" value="NZ_FMYM01000001.1"/>
</dbReference>
<accession>A0A1G6GJ47</accession>
<dbReference type="InterPro" id="IPR011606">
    <property type="entry name" value="Brnchd-chn_aa_trnsp_permease"/>
</dbReference>
<protein>
    <submittedName>
        <fullName evidence="9">4-azaleucine resistance probable transporter AzlC</fullName>
    </submittedName>
</protein>
<evidence type="ECO:0000256" key="3">
    <source>
        <dbReference type="ARBA" id="ARBA00022448"/>
    </source>
</evidence>
<comment type="similarity">
    <text evidence="2">Belongs to the AzlC family.</text>
</comment>
<name>A0A1G6GJ47_9BACI</name>
<feature type="transmembrane region" description="Helical" evidence="8">
    <location>
        <begin position="128"/>
        <end position="152"/>
    </location>
</feature>
<evidence type="ECO:0000256" key="7">
    <source>
        <dbReference type="ARBA" id="ARBA00023136"/>
    </source>
</evidence>
<comment type="subcellular location">
    <subcellularLocation>
        <location evidence="1">Cell membrane</location>
        <topology evidence="1">Multi-pass membrane protein</topology>
    </subcellularLocation>
</comment>
<keyword evidence="7 8" id="KW-0472">Membrane</keyword>
<reference evidence="10" key="1">
    <citation type="submission" date="2016-09" db="EMBL/GenBank/DDBJ databases">
        <authorList>
            <person name="Varghese N."/>
            <person name="Submissions S."/>
        </authorList>
    </citation>
    <scope>NUCLEOTIDE SEQUENCE [LARGE SCALE GENOMIC DNA]</scope>
    <source>
        <strain evidence="10">25nlg</strain>
    </source>
</reference>
<keyword evidence="6 8" id="KW-1133">Transmembrane helix</keyword>
<dbReference type="OrthoDB" id="3177005at2"/>
<evidence type="ECO:0000313" key="9">
    <source>
        <dbReference type="EMBL" id="SDB81964.1"/>
    </source>
</evidence>
<proteinExistence type="inferred from homology"/>
<gene>
    <name evidence="9" type="ORF">SAMN05421737_101129</name>
</gene>
<sequence>MDKNVPHNLFLQGTRTAIPIIIGYIPIAMTFGMLGVQAGISFWHVVMMSVLVFAGASQFVGLNLIAAGTGSITIILTTFILNLRHFIMSMSFMHKQTALSTGVKALLSFGLTDETFAVASMENRQSGAFFIGLFFSSYAAWVGGTMIGGLLAHYIPPSVSEVMAITLYALFIGLLIPAIRQHKKVLIIVIPTAAICYMFHLILPIGWAIVLATVLGSSLGIFIDIEKEG</sequence>
<feature type="transmembrane region" description="Helical" evidence="8">
    <location>
        <begin position="158"/>
        <end position="178"/>
    </location>
</feature>
<evidence type="ECO:0000256" key="5">
    <source>
        <dbReference type="ARBA" id="ARBA00022692"/>
    </source>
</evidence>